<gene>
    <name evidence="1" type="ORF">P5673_018841</name>
</gene>
<sequence length="268" mass="30059">MSLPGSPKTVPLEPNVLIANEVHNAVEVDNTDHVEFDLDELKEQLAIDSILEKLNNGETDIVGPEVAEFIAQRVNDACSKRAMEPNLKDLYEKYNTPANCKYFCVPKVNLELRHDLCKEPKSKDLNLRELPKGIAKGSQPILQLFDSALKARKDKSLMDPDVLLPLLTDAVTFLGHASFLASLKRREFLNQRSLSLISLFVIGLTQLQLVCLGMNCPSILMRLERSIRYQERCLAVRRQSGIWSVLTREVLMHLVGATHGGLTESPLF</sequence>
<name>A0AAD9V2E4_ACRCE</name>
<dbReference type="PANTHER" id="PTHR34239">
    <property type="entry name" value="APPLE DOMAIN-CONTAINING PROTEIN"/>
    <property type="match status" value="1"/>
</dbReference>
<organism evidence="1 2">
    <name type="scientific">Acropora cervicornis</name>
    <name type="common">Staghorn coral</name>
    <dbReference type="NCBI Taxonomy" id="6130"/>
    <lineage>
        <taxon>Eukaryota</taxon>
        <taxon>Metazoa</taxon>
        <taxon>Cnidaria</taxon>
        <taxon>Anthozoa</taxon>
        <taxon>Hexacorallia</taxon>
        <taxon>Scleractinia</taxon>
        <taxon>Astrocoeniina</taxon>
        <taxon>Acroporidae</taxon>
        <taxon>Acropora</taxon>
    </lineage>
</organism>
<dbReference type="PANTHER" id="PTHR34239:SF2">
    <property type="entry name" value="TRANSPOSABLE ELEMENT P TRANSPOSASE_THAP9 CONSERVED DOMAIN-CONTAINING PROTEIN"/>
    <property type="match status" value="1"/>
</dbReference>
<dbReference type="Proteomes" id="UP001249851">
    <property type="component" value="Unassembled WGS sequence"/>
</dbReference>
<evidence type="ECO:0000313" key="2">
    <source>
        <dbReference type="Proteomes" id="UP001249851"/>
    </source>
</evidence>
<accession>A0AAD9V2E4</accession>
<evidence type="ECO:0000313" key="1">
    <source>
        <dbReference type="EMBL" id="KAK2558647.1"/>
    </source>
</evidence>
<proteinExistence type="predicted"/>
<keyword evidence="2" id="KW-1185">Reference proteome</keyword>
<reference evidence="1" key="1">
    <citation type="journal article" date="2023" name="G3 (Bethesda)">
        <title>Whole genome assembly and annotation of the endangered Caribbean coral Acropora cervicornis.</title>
        <authorList>
            <person name="Selwyn J.D."/>
            <person name="Vollmer S.V."/>
        </authorList>
    </citation>
    <scope>NUCLEOTIDE SEQUENCE</scope>
    <source>
        <strain evidence="1">K2</strain>
    </source>
</reference>
<dbReference type="EMBL" id="JARQWQ010000043">
    <property type="protein sequence ID" value="KAK2558647.1"/>
    <property type="molecule type" value="Genomic_DNA"/>
</dbReference>
<comment type="caution">
    <text evidence="1">The sequence shown here is derived from an EMBL/GenBank/DDBJ whole genome shotgun (WGS) entry which is preliminary data.</text>
</comment>
<reference evidence="1" key="2">
    <citation type="journal article" date="2023" name="Science">
        <title>Genomic signatures of disease resistance in endangered staghorn corals.</title>
        <authorList>
            <person name="Vollmer S.V."/>
            <person name="Selwyn J.D."/>
            <person name="Despard B.A."/>
            <person name="Roesel C.L."/>
        </authorList>
    </citation>
    <scope>NUCLEOTIDE SEQUENCE</scope>
    <source>
        <strain evidence="1">K2</strain>
    </source>
</reference>
<dbReference type="AlphaFoldDB" id="A0AAD9V2E4"/>
<protein>
    <submittedName>
        <fullName evidence="1">Uncharacterized protein</fullName>
    </submittedName>
</protein>